<dbReference type="GO" id="GO:0005840">
    <property type="term" value="C:ribosome"/>
    <property type="evidence" value="ECO:0007669"/>
    <property type="project" value="UniProtKB-KW"/>
</dbReference>
<dbReference type="Proteomes" id="UP000009149">
    <property type="component" value="Chromosome"/>
</dbReference>
<organism evidence="2 3">
    <name type="scientific">Methylacidiphilum infernorum (isolate V4)</name>
    <name type="common">Methylokorus infernorum (strain V4)</name>
    <dbReference type="NCBI Taxonomy" id="481448"/>
    <lineage>
        <taxon>Bacteria</taxon>
        <taxon>Pseudomonadati</taxon>
        <taxon>Verrucomicrobiota</taxon>
        <taxon>Methylacidiphilae</taxon>
        <taxon>Methylacidiphilales</taxon>
        <taxon>Methylacidiphilaceae</taxon>
        <taxon>Methylacidiphilum (ex Ratnadevi et al. 2023)</taxon>
    </lineage>
</organism>
<dbReference type="EMBL" id="CP000975">
    <property type="protein sequence ID" value="ACD82746.1"/>
    <property type="molecule type" value="Genomic_DNA"/>
</dbReference>
<gene>
    <name evidence="2" type="primary">rpmC</name>
    <name evidence="2" type="ordered locus">Minf_0691</name>
</gene>
<dbReference type="AlphaFoldDB" id="B3E0J2"/>
<keyword evidence="2" id="KW-0687">Ribonucleoprotein</keyword>
<evidence type="ECO:0000313" key="2">
    <source>
        <dbReference type="EMBL" id="ACD82746.1"/>
    </source>
</evidence>
<dbReference type="KEGG" id="min:Minf_0691"/>
<sequence length="84" mass="9837">MVKTRFNIRRFFHALLLFYLESSPLVFSRDRVCILAIIFFNSLIREGFSRAAVDFCIRRRNNSSRHSFSFAESSLIPRARSSTS</sequence>
<feature type="region of interest" description="Disordered" evidence="1">
    <location>
        <begin position="64"/>
        <end position="84"/>
    </location>
</feature>
<evidence type="ECO:0000256" key="1">
    <source>
        <dbReference type="SAM" id="MobiDB-lite"/>
    </source>
</evidence>
<proteinExistence type="predicted"/>
<accession>B3E0J2</accession>
<reference evidence="2 3" key="1">
    <citation type="journal article" date="2008" name="Biol. Direct">
        <title>Complete genome sequence of the extremely acidophilic methanotroph isolate V4, Methylacidiphilum infernorum, a representative of the bacterial phylum Verrucomicrobia.</title>
        <authorList>
            <person name="Hou S."/>
            <person name="Makarova K.S."/>
            <person name="Saw J.H."/>
            <person name="Senin P."/>
            <person name="Ly B.V."/>
            <person name="Zhou Z."/>
            <person name="Ren Y."/>
            <person name="Wang J."/>
            <person name="Galperin M.Y."/>
            <person name="Omelchenko M.V."/>
            <person name="Wolf Y.I."/>
            <person name="Yutin N."/>
            <person name="Koonin E.V."/>
            <person name="Stott M.B."/>
            <person name="Mountain B.W."/>
            <person name="Crowe M.A."/>
            <person name="Smirnova A.V."/>
            <person name="Dunfield P.F."/>
            <person name="Feng L."/>
            <person name="Wang L."/>
            <person name="Alam M."/>
        </authorList>
    </citation>
    <scope>NUCLEOTIDE SEQUENCE [LARGE SCALE GENOMIC DNA]</scope>
    <source>
        <strain evidence="3">Isolate V4</strain>
    </source>
</reference>
<feature type="compositionally biased region" description="Low complexity" evidence="1">
    <location>
        <begin position="64"/>
        <end position="74"/>
    </location>
</feature>
<keyword evidence="2" id="KW-0689">Ribosomal protein</keyword>
<protein>
    <submittedName>
        <fullName evidence="2">Ribosomal protein L29</fullName>
    </submittedName>
</protein>
<dbReference type="STRING" id="481448.Minf_0691"/>
<name>B3E0J2_METI4</name>
<evidence type="ECO:0000313" key="3">
    <source>
        <dbReference type="Proteomes" id="UP000009149"/>
    </source>
</evidence>
<dbReference type="HOGENOM" id="CLU_2523723_0_0_0"/>